<dbReference type="EC" id="2.7.13.3" evidence="3"/>
<reference evidence="16" key="1">
    <citation type="journal article" date="2021" name="Microb. Physiol.">
        <title>Proteogenomic Insights into the Physiology of Marine, Sulfate-Reducing, Filamentous Desulfonema limicola and Desulfonema magnum.</title>
        <authorList>
            <person name="Schnaars V."/>
            <person name="Wohlbrand L."/>
            <person name="Scheve S."/>
            <person name="Hinrichs C."/>
            <person name="Reinhardt R."/>
            <person name="Rabus R."/>
        </authorList>
    </citation>
    <scope>NUCLEOTIDE SEQUENCE</scope>
    <source>
        <strain evidence="16">5ac10</strain>
    </source>
</reference>
<dbReference type="InterPro" id="IPR050736">
    <property type="entry name" value="Sensor_HK_Regulatory"/>
</dbReference>
<keyword evidence="6" id="KW-0547">Nucleotide-binding</keyword>
<dbReference type="SUPFAM" id="SSF55785">
    <property type="entry name" value="PYP-like sensor domain (PAS domain)"/>
    <property type="match status" value="1"/>
</dbReference>
<dbReference type="PANTHER" id="PTHR43711:SF26">
    <property type="entry name" value="SENSOR HISTIDINE KINASE RCSC"/>
    <property type="match status" value="1"/>
</dbReference>
<feature type="domain" description="PAC" evidence="15">
    <location>
        <begin position="173"/>
        <end position="225"/>
    </location>
</feature>
<keyword evidence="12" id="KW-1133">Transmembrane helix</keyword>
<feature type="domain" description="Histidine kinase" evidence="13">
    <location>
        <begin position="243"/>
        <end position="479"/>
    </location>
</feature>
<dbReference type="KEGG" id="dli:dnl_02270"/>
<dbReference type="SMART" id="SM00388">
    <property type="entry name" value="HisKA"/>
    <property type="match status" value="1"/>
</dbReference>
<evidence type="ECO:0000259" key="13">
    <source>
        <dbReference type="PROSITE" id="PS50109"/>
    </source>
</evidence>
<proteinExistence type="predicted"/>
<evidence type="ECO:0000256" key="7">
    <source>
        <dbReference type="ARBA" id="ARBA00022777"/>
    </source>
</evidence>
<dbReference type="SUPFAM" id="SSF55874">
    <property type="entry name" value="ATPase domain of HSP90 chaperone/DNA topoisomerase II/histidine kinase"/>
    <property type="match status" value="1"/>
</dbReference>
<evidence type="ECO:0000256" key="4">
    <source>
        <dbReference type="ARBA" id="ARBA00022553"/>
    </source>
</evidence>
<dbReference type="PROSITE" id="PS50109">
    <property type="entry name" value="HIS_KIN"/>
    <property type="match status" value="1"/>
</dbReference>
<keyword evidence="4" id="KW-0597">Phosphoprotein</keyword>
<evidence type="ECO:0000256" key="11">
    <source>
        <dbReference type="ARBA" id="ARBA00023306"/>
    </source>
</evidence>
<dbReference type="InterPro" id="IPR035965">
    <property type="entry name" value="PAS-like_dom_sf"/>
</dbReference>
<feature type="domain" description="PAS" evidence="14">
    <location>
        <begin position="95"/>
        <end position="170"/>
    </location>
</feature>
<dbReference type="Gene3D" id="3.30.450.20">
    <property type="entry name" value="PAS domain"/>
    <property type="match status" value="1"/>
</dbReference>
<dbReference type="InterPro" id="IPR036097">
    <property type="entry name" value="HisK_dim/P_sf"/>
</dbReference>
<dbReference type="InterPro" id="IPR001610">
    <property type="entry name" value="PAC"/>
</dbReference>
<dbReference type="Proteomes" id="UP000663720">
    <property type="component" value="Chromosome"/>
</dbReference>
<dbReference type="InterPro" id="IPR000700">
    <property type="entry name" value="PAS-assoc_C"/>
</dbReference>
<evidence type="ECO:0000259" key="14">
    <source>
        <dbReference type="PROSITE" id="PS50112"/>
    </source>
</evidence>
<evidence type="ECO:0000256" key="2">
    <source>
        <dbReference type="ARBA" id="ARBA00004370"/>
    </source>
</evidence>
<dbReference type="InterPro" id="IPR005467">
    <property type="entry name" value="His_kinase_dom"/>
</dbReference>
<dbReference type="PROSITE" id="PS50112">
    <property type="entry name" value="PAS"/>
    <property type="match status" value="1"/>
</dbReference>
<evidence type="ECO:0000313" key="17">
    <source>
        <dbReference type="Proteomes" id="UP000663720"/>
    </source>
</evidence>
<evidence type="ECO:0000313" key="16">
    <source>
        <dbReference type="EMBL" id="QTA78019.1"/>
    </source>
</evidence>
<evidence type="ECO:0000256" key="9">
    <source>
        <dbReference type="ARBA" id="ARBA00023012"/>
    </source>
</evidence>
<dbReference type="InterPro" id="IPR003661">
    <property type="entry name" value="HisK_dim/P_dom"/>
</dbReference>
<dbReference type="GO" id="GO:0005524">
    <property type="term" value="F:ATP binding"/>
    <property type="evidence" value="ECO:0007669"/>
    <property type="project" value="UniProtKB-KW"/>
</dbReference>
<dbReference type="InterPro" id="IPR000014">
    <property type="entry name" value="PAS"/>
</dbReference>
<dbReference type="EMBL" id="CP061799">
    <property type="protein sequence ID" value="QTA78019.1"/>
    <property type="molecule type" value="Genomic_DNA"/>
</dbReference>
<name>A0A975B3B1_9BACT</name>
<dbReference type="CDD" id="cd16922">
    <property type="entry name" value="HATPase_EvgS-ArcB-TorS-like"/>
    <property type="match status" value="1"/>
</dbReference>
<dbReference type="Pfam" id="PF08447">
    <property type="entry name" value="PAS_3"/>
    <property type="match status" value="1"/>
</dbReference>
<sequence>MCRITLNYFFNSFWFIILILLTSIQAYANDTSSLCLVWQNNVWAVLLFFILITGVVLAWIKWRIRYIESDRKKLEKQVAAQTSELVMSELALRESERAMQTLVSSLPGMAYRCINNPERTMLFVSKGSYELTGYRPDSIINNKETAYSSLIHYEDLNPVNLNIQEALKEHRPFELIYRIIDRTGLEKWAYEQGQAVYNENREVVAIEGLISDITERKLANEKLKQAKEDAEMANRFKSEFIANMSHEIRTPMNSILGFSELLLDKIDDPQHKIYLQNIQNSGKALLLLIDEIIDLSKIEAGKMKINPEPVNIREIIDGLELIFIKKIQDKGLGWKTDISNDLPYTMLLDETRVRQILINLVENAVKFTQKGHIYLSAYCILPSFQPSRQENGLNDNDISRKIDLVFEIEDTGIGIPENQQKAVFKSFRQQEGQKTKKYGGTGLGLTISKKLAELMNGQVFVESEVGKGSIFKVVFSDVEVVKELNILNTFEISKSNQTAGFKVPESDNHKQAENNISDKEKNRLAELIQLLDHELIPEWEEVKDVFFIDEITEFALKTNKIARDYNIDFLIDYSQRLYDHSQSVNLEDMEKMINEFMVYINRIKSMAN</sequence>
<dbReference type="InterPro" id="IPR013655">
    <property type="entry name" value="PAS_fold_3"/>
</dbReference>
<dbReference type="PROSITE" id="PS50113">
    <property type="entry name" value="PAC"/>
    <property type="match status" value="1"/>
</dbReference>
<feature type="transmembrane region" description="Helical" evidence="12">
    <location>
        <begin position="42"/>
        <end position="62"/>
    </location>
</feature>
<dbReference type="Gene3D" id="1.10.287.130">
    <property type="match status" value="1"/>
</dbReference>
<dbReference type="CDD" id="cd00130">
    <property type="entry name" value="PAS"/>
    <property type="match status" value="1"/>
</dbReference>
<dbReference type="AlphaFoldDB" id="A0A975B3B1"/>
<evidence type="ECO:0000256" key="12">
    <source>
        <dbReference type="SAM" id="Phobius"/>
    </source>
</evidence>
<keyword evidence="11" id="KW-0131">Cell cycle</keyword>
<dbReference type="SUPFAM" id="SSF47384">
    <property type="entry name" value="Homodimeric domain of signal transducing histidine kinase"/>
    <property type="match status" value="1"/>
</dbReference>
<dbReference type="FunFam" id="3.30.565.10:FF:000010">
    <property type="entry name" value="Sensor histidine kinase RcsC"/>
    <property type="match status" value="1"/>
</dbReference>
<accession>A0A975B3B1</accession>
<keyword evidence="10 12" id="KW-0472">Membrane</keyword>
<dbReference type="InterPro" id="IPR036890">
    <property type="entry name" value="HATPase_C_sf"/>
</dbReference>
<evidence type="ECO:0000256" key="1">
    <source>
        <dbReference type="ARBA" id="ARBA00000085"/>
    </source>
</evidence>
<dbReference type="InterPro" id="IPR004358">
    <property type="entry name" value="Sig_transdc_His_kin-like_C"/>
</dbReference>
<comment type="subcellular location">
    <subcellularLocation>
        <location evidence="2">Membrane</location>
    </subcellularLocation>
</comment>
<evidence type="ECO:0000256" key="3">
    <source>
        <dbReference type="ARBA" id="ARBA00012438"/>
    </source>
</evidence>
<keyword evidence="9" id="KW-0902">Two-component regulatory system</keyword>
<dbReference type="GO" id="GO:0016020">
    <property type="term" value="C:membrane"/>
    <property type="evidence" value="ECO:0007669"/>
    <property type="project" value="UniProtKB-SubCell"/>
</dbReference>
<dbReference type="PANTHER" id="PTHR43711">
    <property type="entry name" value="TWO-COMPONENT HISTIDINE KINASE"/>
    <property type="match status" value="1"/>
</dbReference>
<dbReference type="InterPro" id="IPR003594">
    <property type="entry name" value="HATPase_dom"/>
</dbReference>
<gene>
    <name evidence="16" type="ORF">dnl_02270</name>
</gene>
<dbReference type="SMART" id="SM00086">
    <property type="entry name" value="PAC"/>
    <property type="match status" value="1"/>
</dbReference>
<dbReference type="SMART" id="SM00387">
    <property type="entry name" value="HATPase_c"/>
    <property type="match status" value="1"/>
</dbReference>
<organism evidence="16 17">
    <name type="scientific">Desulfonema limicola</name>
    <dbReference type="NCBI Taxonomy" id="45656"/>
    <lineage>
        <taxon>Bacteria</taxon>
        <taxon>Pseudomonadati</taxon>
        <taxon>Thermodesulfobacteriota</taxon>
        <taxon>Desulfobacteria</taxon>
        <taxon>Desulfobacterales</taxon>
        <taxon>Desulfococcaceae</taxon>
        <taxon>Desulfonema</taxon>
    </lineage>
</organism>
<evidence type="ECO:0000256" key="6">
    <source>
        <dbReference type="ARBA" id="ARBA00022741"/>
    </source>
</evidence>
<dbReference type="Pfam" id="PF00512">
    <property type="entry name" value="HisKA"/>
    <property type="match status" value="1"/>
</dbReference>
<evidence type="ECO:0000256" key="8">
    <source>
        <dbReference type="ARBA" id="ARBA00022840"/>
    </source>
</evidence>
<dbReference type="PRINTS" id="PR00344">
    <property type="entry name" value="BCTRLSENSOR"/>
</dbReference>
<dbReference type="FunFam" id="1.10.287.130:FF:000038">
    <property type="entry name" value="Sensory transduction histidine kinase"/>
    <property type="match status" value="1"/>
</dbReference>
<keyword evidence="17" id="KW-1185">Reference proteome</keyword>
<keyword evidence="8" id="KW-0067">ATP-binding</keyword>
<keyword evidence="5" id="KW-0808">Transferase</keyword>
<evidence type="ECO:0000259" key="15">
    <source>
        <dbReference type="PROSITE" id="PS50113"/>
    </source>
</evidence>
<comment type="catalytic activity">
    <reaction evidence="1">
        <text>ATP + protein L-histidine = ADP + protein N-phospho-L-histidine.</text>
        <dbReference type="EC" id="2.7.13.3"/>
    </reaction>
</comment>
<dbReference type="CDD" id="cd00082">
    <property type="entry name" value="HisKA"/>
    <property type="match status" value="1"/>
</dbReference>
<dbReference type="GO" id="GO:0000155">
    <property type="term" value="F:phosphorelay sensor kinase activity"/>
    <property type="evidence" value="ECO:0007669"/>
    <property type="project" value="InterPro"/>
</dbReference>
<evidence type="ECO:0000256" key="10">
    <source>
        <dbReference type="ARBA" id="ARBA00023136"/>
    </source>
</evidence>
<dbReference type="Gene3D" id="3.30.565.10">
    <property type="entry name" value="Histidine kinase-like ATPase, C-terminal domain"/>
    <property type="match status" value="1"/>
</dbReference>
<keyword evidence="12" id="KW-0812">Transmembrane</keyword>
<dbReference type="NCBIfam" id="TIGR00229">
    <property type="entry name" value="sensory_box"/>
    <property type="match status" value="1"/>
</dbReference>
<evidence type="ECO:0000256" key="5">
    <source>
        <dbReference type="ARBA" id="ARBA00022679"/>
    </source>
</evidence>
<protein>
    <recommendedName>
        <fullName evidence="3">histidine kinase</fullName>
        <ecNumber evidence="3">2.7.13.3</ecNumber>
    </recommendedName>
</protein>
<keyword evidence="7 16" id="KW-0418">Kinase</keyword>
<dbReference type="Pfam" id="PF02518">
    <property type="entry name" value="HATPase_c"/>
    <property type="match status" value="1"/>
</dbReference>